<dbReference type="InterPro" id="IPR007673">
    <property type="entry name" value="Condensin_cplx_su1"/>
</dbReference>
<dbReference type="Pfam" id="PF12717">
    <property type="entry name" value="Cnd1"/>
    <property type="match status" value="1"/>
</dbReference>
<keyword evidence="9 10" id="KW-0131">Cell cycle</keyword>
<keyword evidence="8" id="KW-0539">Nucleus</keyword>
<keyword evidence="6 10" id="KW-0498">Mitosis</keyword>
<evidence type="ECO:0000256" key="1">
    <source>
        <dbReference type="ARBA" id="ARBA00004123"/>
    </source>
</evidence>
<gene>
    <name evidence="15" type="ORF">HHUSO_G22272</name>
</gene>
<dbReference type="Proteomes" id="UP001369086">
    <property type="component" value="Unassembled WGS sequence"/>
</dbReference>
<feature type="compositionally biased region" description="Basic residues" evidence="12">
    <location>
        <begin position="1363"/>
        <end position="1376"/>
    </location>
</feature>
<evidence type="ECO:0000256" key="2">
    <source>
        <dbReference type="ARBA" id="ARBA00004286"/>
    </source>
</evidence>
<evidence type="ECO:0000256" key="5">
    <source>
        <dbReference type="ARBA" id="ARBA00022618"/>
    </source>
</evidence>
<evidence type="ECO:0000256" key="4">
    <source>
        <dbReference type="ARBA" id="ARBA00022454"/>
    </source>
</evidence>
<keyword evidence="16" id="KW-1185">Reference proteome</keyword>
<dbReference type="InterPro" id="IPR011989">
    <property type="entry name" value="ARM-like"/>
</dbReference>
<keyword evidence="4" id="KW-0158">Chromosome</keyword>
<feature type="compositionally biased region" description="Acidic residues" evidence="12">
    <location>
        <begin position="1383"/>
        <end position="1398"/>
    </location>
</feature>
<dbReference type="InterPro" id="IPR016024">
    <property type="entry name" value="ARM-type_fold"/>
</dbReference>
<evidence type="ECO:0000256" key="3">
    <source>
        <dbReference type="ARBA" id="ARBA00009606"/>
    </source>
</evidence>
<dbReference type="PIRSF" id="PIRSF017127">
    <property type="entry name" value="Condensin_D2"/>
    <property type="match status" value="1"/>
</dbReference>
<evidence type="ECO:0000313" key="16">
    <source>
        <dbReference type="Proteomes" id="UP001369086"/>
    </source>
</evidence>
<reference evidence="15 16" key="1">
    <citation type="submission" date="2021-05" db="EMBL/GenBank/DDBJ databases">
        <authorList>
            <person name="Zahm M."/>
            <person name="Klopp C."/>
            <person name="Cabau C."/>
            <person name="Kuhl H."/>
            <person name="Suciu R."/>
            <person name="Ciorpac M."/>
            <person name="Holostenco D."/>
            <person name="Gessner J."/>
            <person name="Wuertz S."/>
            <person name="Hohne C."/>
            <person name="Stock M."/>
            <person name="Gislard M."/>
            <person name="Lluch J."/>
            <person name="Milhes M."/>
            <person name="Lampietro C."/>
            <person name="Lopez Roques C."/>
            <person name="Donnadieu C."/>
            <person name="Du K."/>
            <person name="Schartl M."/>
            <person name="Guiguen Y."/>
        </authorList>
    </citation>
    <scope>NUCLEOTIDE SEQUENCE [LARGE SCALE GENOMIC DNA]</scope>
    <source>
        <strain evidence="15">Hh-F2</strain>
        <tissue evidence="15">Blood</tissue>
    </source>
</reference>
<dbReference type="Gene3D" id="1.25.10.10">
    <property type="entry name" value="Leucine-rich Repeat Variant"/>
    <property type="match status" value="2"/>
</dbReference>
<evidence type="ECO:0000256" key="7">
    <source>
        <dbReference type="ARBA" id="ARBA00023067"/>
    </source>
</evidence>
<comment type="subcellular location">
    <subcellularLocation>
        <location evidence="2">Chromosome</location>
    </subcellularLocation>
    <subcellularLocation>
        <location evidence="1">Nucleus</location>
    </subcellularLocation>
</comment>
<organism evidence="15 16">
    <name type="scientific">Huso huso</name>
    <name type="common">Beluga</name>
    <name type="synonym">Acipenser huso</name>
    <dbReference type="NCBI Taxonomy" id="61971"/>
    <lineage>
        <taxon>Eukaryota</taxon>
        <taxon>Metazoa</taxon>
        <taxon>Chordata</taxon>
        <taxon>Craniata</taxon>
        <taxon>Vertebrata</taxon>
        <taxon>Euteleostomi</taxon>
        <taxon>Actinopterygii</taxon>
        <taxon>Chondrostei</taxon>
        <taxon>Acipenseriformes</taxon>
        <taxon>Acipenseridae</taxon>
        <taxon>Huso</taxon>
    </lineage>
</organism>
<keyword evidence="11" id="KW-0175">Coiled coil</keyword>
<evidence type="ECO:0000259" key="14">
    <source>
        <dbReference type="Pfam" id="PF12922"/>
    </source>
</evidence>
<keyword evidence="5 10" id="KW-0132">Cell division</keyword>
<dbReference type="InterPro" id="IPR026971">
    <property type="entry name" value="CND1/NCAPD3"/>
</dbReference>
<feature type="region of interest" description="Disordered" evidence="12">
    <location>
        <begin position="579"/>
        <end position="607"/>
    </location>
</feature>
<evidence type="ECO:0000256" key="10">
    <source>
        <dbReference type="PIRNR" id="PIRNR017127"/>
    </source>
</evidence>
<evidence type="ECO:0000256" key="9">
    <source>
        <dbReference type="ARBA" id="ARBA00023306"/>
    </source>
</evidence>
<protein>
    <recommendedName>
        <fullName evidence="10">Condensin complex subunit 1</fullName>
    </recommendedName>
</protein>
<evidence type="ECO:0000256" key="8">
    <source>
        <dbReference type="ARBA" id="ARBA00023242"/>
    </source>
</evidence>
<comment type="caution">
    <text evidence="15">The sequence shown here is derived from an EMBL/GenBank/DDBJ whole genome shotgun (WGS) entry which is preliminary data.</text>
</comment>
<dbReference type="PANTHER" id="PTHR14222:SF2">
    <property type="entry name" value="CONDENSIN COMPLEX SUBUNIT 1"/>
    <property type="match status" value="1"/>
</dbReference>
<dbReference type="InterPro" id="IPR032682">
    <property type="entry name" value="Cnd1_C"/>
</dbReference>
<keyword evidence="7 10" id="KW-0226">DNA condensation</keyword>
<evidence type="ECO:0000256" key="12">
    <source>
        <dbReference type="SAM" id="MobiDB-lite"/>
    </source>
</evidence>
<feature type="region of interest" description="Disordered" evidence="12">
    <location>
        <begin position="1315"/>
        <end position="1418"/>
    </location>
</feature>
<feature type="domain" description="Condensin complex subunit 1 N-terminal" evidence="14">
    <location>
        <begin position="74"/>
        <end position="236"/>
    </location>
</feature>
<dbReference type="EMBL" id="JAHFZB010000021">
    <property type="protein sequence ID" value="KAK6477349.1"/>
    <property type="molecule type" value="Genomic_DNA"/>
</dbReference>
<feature type="region of interest" description="Disordered" evidence="12">
    <location>
        <begin position="961"/>
        <end position="995"/>
    </location>
</feature>
<comment type="similarity">
    <text evidence="3 10">Belongs to the CND1 (condensin subunit 1) family.</text>
</comment>
<evidence type="ECO:0000256" key="11">
    <source>
        <dbReference type="SAM" id="Coils"/>
    </source>
</evidence>
<dbReference type="InterPro" id="IPR024324">
    <property type="entry name" value="Condensin_cplx_su1_N"/>
</dbReference>
<evidence type="ECO:0000313" key="15">
    <source>
        <dbReference type="EMBL" id="KAK6477349.1"/>
    </source>
</evidence>
<accession>A0ABR0YY93</accession>
<name>A0ABR0YY93_HUSHU</name>
<dbReference type="Pfam" id="PF12922">
    <property type="entry name" value="Cnd1_N"/>
    <property type="match status" value="1"/>
</dbReference>
<feature type="region of interest" description="Disordered" evidence="12">
    <location>
        <begin position="904"/>
        <end position="924"/>
    </location>
</feature>
<sequence length="1418" mass="158105">MSFDFNIPLSVRDLVKSGGINQYVVQDVSSVRQLGAQISGFRAALRSKGPLCILEHFDTPYSVLYHFQSAETPLKEETLELLVQVVSRLSSALPAQLDDASLDSAQRRDLLNTVKMSCFLLSKLAESFENDAFKPGIVTATSKGSKKVKSKGIAGFDWESEREGVLQALIQLLQLDIRRLWNMSLVEEEFTSCVTCCCYKLLENPAINQVKSKGTRDGVIHLLGVLVKKYNHLLGASVKIIQLLQHFEHLAPVCVQAVSLWVSEYGVRSIVGEVMREIGQKSPEELSREGSGVRAYAAFLTELAACIPAAMLPSISVLLDHLDGESYTMRMAVLEVMGEMVSQVLSGEELEESGRDARDQFLDTLQEHLHDTNSFVRSRMLQTFTRIVNKKALPLARFRDVLTLTVGRLVDKSVNVCKNAIQLLAAFMANNPFTWKLSSADLKAPLQKEVDKLKEMKDKAKEQAPVAVIEAWELWEAMEPELLQTVQSELQKGMEEREGEEERVEETALAAAENIAHLLRNNKYRQAVSLTLACMKTFPEDDLFVVSGGEEEEEDEEDKPTEEAVMAVMALIFKAATGSQSSESGGVETGSPQDPPLPSSKPGDPSAAAELLSKQEMLVQYLRDTHDFAVKIEEAIAVISTMLYWKTTSVVQEAIDFFVTVSEFGVSQALVGVRRMLPLVWSKDAGVKEAVVEAYRRLYLNPAGDSQRAKAQSLVQNLSMLMVDASLGTIECLEEIIFDFFQKKELPPAVLQLLWERFTGKLSSSSLERRAAVLLLGMAARAEREIVFSNLDTLVSVGLGEKVQEDFQLARDTCITIGKIADSGKPKPGKSSKPFRLPQDHQLFTCLTDAITTGLLSQDLYWLSFSEHAVSLLYRLSESPDRTCAHILRRCSALLLEELSKEGEASSQSDNSLEEKDLSQSQPSVSGSLPSYLLSHLLSLVGCVGFHQVEHLERSVSAELRRRRVEKEEQEEERGGRGKAGAATRRKSKAGDDTLDEEMGLVGASAEDTEAELIRRICETELLSGEQMLSSFVPLILQVCNNPGKYSDPQLTTTACLALSKYMMISSEFCDSHLRLLFTMLEKSALPSVRSNTIIALGDLTIRFPNLIEPWTPHLYARLRDDAPSVRKTAVIVMTHLILKDMVKVKGQVSEMAVLLMDSEQEIMALAFNFFNELAAKDNAIYNLLPDIISRLSDPENGVEEEPFHTIMKQLFSYITKDKQTESLVEKLCQRFRTARTERQWRDLAYCLSLLSFAERGLRKMQENFECFGDKLGEEAVYQSFITTMGKIRRGAKPEIKALVDEFEHKLTACHTRGMENLEPGESQPAPISTPASKPDKRGARGARSQALSTQNRNDDSDFVTPRPRRTRKPAPRRQRAAITFSSDEEDEESAGELEVESETPKVQTPIQRSSRRTRTKQ</sequence>
<evidence type="ECO:0000259" key="13">
    <source>
        <dbReference type="Pfam" id="PF12717"/>
    </source>
</evidence>
<evidence type="ECO:0000256" key="6">
    <source>
        <dbReference type="ARBA" id="ARBA00022776"/>
    </source>
</evidence>
<dbReference type="PANTHER" id="PTHR14222">
    <property type="entry name" value="CONDENSIN"/>
    <property type="match status" value="1"/>
</dbReference>
<proteinExistence type="inferred from homology"/>
<dbReference type="SUPFAM" id="SSF48371">
    <property type="entry name" value="ARM repeat"/>
    <property type="match status" value="2"/>
</dbReference>
<feature type="coiled-coil region" evidence="11">
    <location>
        <begin position="443"/>
        <end position="503"/>
    </location>
</feature>
<comment type="function">
    <text evidence="10">Regulatory subunit of the condensin complex, a complex required for conversion of interphase chromatin into mitotic-like condense chromosomes. The condensin complex probably introduces positive supercoils into relaxed DNA in the presence of type I topoisomerases and converts nicked DNA into positive knotted forms in the presence of type II topoisomerases.</text>
</comment>
<feature type="domain" description="Condensin complex subunit 1 C-terminal" evidence="13">
    <location>
        <begin position="1089"/>
        <end position="1249"/>
    </location>
</feature>